<dbReference type="InterPro" id="IPR001304">
    <property type="entry name" value="C-type_lectin-like"/>
</dbReference>
<protein>
    <recommendedName>
        <fullName evidence="2">C-type lectin domain-containing protein</fullName>
    </recommendedName>
</protein>
<dbReference type="InterPro" id="IPR016186">
    <property type="entry name" value="C-type_lectin-like/link_sf"/>
</dbReference>
<dbReference type="OrthoDB" id="6650247at2759"/>
<dbReference type="SUPFAM" id="SSF56436">
    <property type="entry name" value="C-type lectin-like"/>
    <property type="match status" value="1"/>
</dbReference>
<dbReference type="AlphaFoldDB" id="A0A9P0G637"/>
<keyword evidence="1" id="KW-0732">Signal</keyword>
<dbReference type="Pfam" id="PF00059">
    <property type="entry name" value="Lectin_C"/>
    <property type="match status" value="1"/>
</dbReference>
<dbReference type="InterPro" id="IPR016187">
    <property type="entry name" value="CTDL_fold"/>
</dbReference>
<evidence type="ECO:0000259" key="2">
    <source>
        <dbReference type="PROSITE" id="PS50041"/>
    </source>
</evidence>
<keyword evidence="4" id="KW-1185">Reference proteome</keyword>
<dbReference type="EMBL" id="OV651813">
    <property type="protein sequence ID" value="CAH1099351.1"/>
    <property type="molecule type" value="Genomic_DNA"/>
</dbReference>
<sequence>MHSLLAIWSVFICFTATNAFAINGASLWLDFEIGEKSYSINGVLSNFEQAGNLCKGRNQQLVAIESLDENNNIMKELKKLVDVSTELWTSGSKQANSNKWIWSSTNEEITDFDWGTGEPNNKDGVENCIVFYPNTDLYFEGSWADINCNLSVALPFCQKASKN</sequence>
<accession>A0A9P0G637</accession>
<feature type="chain" id="PRO_5040507144" description="C-type lectin domain-containing protein" evidence="1">
    <location>
        <begin position="20"/>
        <end position="163"/>
    </location>
</feature>
<dbReference type="SMART" id="SM00034">
    <property type="entry name" value="CLECT"/>
    <property type="match status" value="1"/>
</dbReference>
<dbReference type="Gene3D" id="3.10.100.10">
    <property type="entry name" value="Mannose-Binding Protein A, subunit A"/>
    <property type="match status" value="1"/>
</dbReference>
<proteinExistence type="predicted"/>
<dbReference type="Proteomes" id="UP001153636">
    <property type="component" value="Chromosome 1"/>
</dbReference>
<reference evidence="3" key="1">
    <citation type="submission" date="2022-01" db="EMBL/GenBank/DDBJ databases">
        <authorList>
            <person name="King R."/>
        </authorList>
    </citation>
    <scope>NUCLEOTIDE SEQUENCE</scope>
</reference>
<evidence type="ECO:0000313" key="3">
    <source>
        <dbReference type="EMBL" id="CAH1099351.1"/>
    </source>
</evidence>
<evidence type="ECO:0000313" key="4">
    <source>
        <dbReference type="Proteomes" id="UP001153636"/>
    </source>
</evidence>
<organism evidence="3 4">
    <name type="scientific">Psylliodes chrysocephalus</name>
    <dbReference type="NCBI Taxonomy" id="3402493"/>
    <lineage>
        <taxon>Eukaryota</taxon>
        <taxon>Metazoa</taxon>
        <taxon>Ecdysozoa</taxon>
        <taxon>Arthropoda</taxon>
        <taxon>Hexapoda</taxon>
        <taxon>Insecta</taxon>
        <taxon>Pterygota</taxon>
        <taxon>Neoptera</taxon>
        <taxon>Endopterygota</taxon>
        <taxon>Coleoptera</taxon>
        <taxon>Polyphaga</taxon>
        <taxon>Cucujiformia</taxon>
        <taxon>Chrysomeloidea</taxon>
        <taxon>Chrysomelidae</taxon>
        <taxon>Galerucinae</taxon>
        <taxon>Alticini</taxon>
        <taxon>Psylliodes</taxon>
    </lineage>
</organism>
<feature type="signal peptide" evidence="1">
    <location>
        <begin position="1"/>
        <end position="19"/>
    </location>
</feature>
<dbReference type="CDD" id="cd00037">
    <property type="entry name" value="CLECT"/>
    <property type="match status" value="1"/>
</dbReference>
<name>A0A9P0G637_9CUCU</name>
<gene>
    <name evidence="3" type="ORF">PSYICH_LOCUS345</name>
</gene>
<evidence type="ECO:0000256" key="1">
    <source>
        <dbReference type="SAM" id="SignalP"/>
    </source>
</evidence>
<feature type="domain" description="C-type lectin" evidence="2">
    <location>
        <begin position="33"/>
        <end position="149"/>
    </location>
</feature>
<dbReference type="PROSITE" id="PS50041">
    <property type="entry name" value="C_TYPE_LECTIN_2"/>
    <property type="match status" value="1"/>
</dbReference>